<sequence>MVAVAVTVCALLAPGGGGAEDVDPAVRVAAPLPAGADGVLSVRVPHALLGPTSGLPRAVAVGAGAHFEVLVWVAGGEERPRLTTVAHGGTLRCSGNVRAGRTTTVACTLRPRQGASRVDAALVVASGRAGTVLPLPAVRVTSG</sequence>
<dbReference type="Proteomes" id="UP001157017">
    <property type="component" value="Unassembled WGS sequence"/>
</dbReference>
<organism evidence="1 2">
    <name type="scientific">Angustibacter aerolatus</name>
    <dbReference type="NCBI Taxonomy" id="1162965"/>
    <lineage>
        <taxon>Bacteria</taxon>
        <taxon>Bacillati</taxon>
        <taxon>Actinomycetota</taxon>
        <taxon>Actinomycetes</taxon>
        <taxon>Kineosporiales</taxon>
        <taxon>Kineosporiaceae</taxon>
    </lineage>
</organism>
<evidence type="ECO:0000313" key="2">
    <source>
        <dbReference type="Proteomes" id="UP001157017"/>
    </source>
</evidence>
<accession>A0ABQ6JG00</accession>
<proteinExistence type="predicted"/>
<reference evidence="2" key="1">
    <citation type="journal article" date="2019" name="Int. J. Syst. Evol. Microbiol.">
        <title>The Global Catalogue of Microorganisms (GCM) 10K type strain sequencing project: providing services to taxonomists for standard genome sequencing and annotation.</title>
        <authorList>
            <consortium name="The Broad Institute Genomics Platform"/>
            <consortium name="The Broad Institute Genome Sequencing Center for Infectious Disease"/>
            <person name="Wu L."/>
            <person name="Ma J."/>
        </authorList>
    </citation>
    <scope>NUCLEOTIDE SEQUENCE [LARGE SCALE GENOMIC DNA]</scope>
    <source>
        <strain evidence="2">NBRC 108730</strain>
    </source>
</reference>
<protein>
    <recommendedName>
        <fullName evidence="3">Ig-like domain-containing protein</fullName>
    </recommendedName>
</protein>
<evidence type="ECO:0008006" key="3">
    <source>
        <dbReference type="Google" id="ProtNLM"/>
    </source>
</evidence>
<gene>
    <name evidence="1" type="ORF">GCM10025868_19570</name>
</gene>
<name>A0ABQ6JG00_9ACTN</name>
<dbReference type="EMBL" id="BSUZ01000001">
    <property type="protein sequence ID" value="GMA86707.1"/>
    <property type="molecule type" value="Genomic_DNA"/>
</dbReference>
<evidence type="ECO:0000313" key="1">
    <source>
        <dbReference type="EMBL" id="GMA86707.1"/>
    </source>
</evidence>
<comment type="caution">
    <text evidence="1">The sequence shown here is derived from an EMBL/GenBank/DDBJ whole genome shotgun (WGS) entry which is preliminary data.</text>
</comment>
<keyword evidence="2" id="KW-1185">Reference proteome</keyword>